<dbReference type="PANTHER" id="PTHR32507">
    <property type="entry name" value="NA(+)/H(+) ANTIPORTER 1"/>
    <property type="match status" value="1"/>
</dbReference>
<evidence type="ECO:0000256" key="4">
    <source>
        <dbReference type="ARBA" id="ARBA00022475"/>
    </source>
</evidence>
<gene>
    <name evidence="11" type="ORF">F8566_02320</name>
</gene>
<feature type="transmembrane region" description="Helical" evidence="9">
    <location>
        <begin position="318"/>
        <end position="338"/>
    </location>
</feature>
<name>A0A6H9YYS4_9ACTN</name>
<evidence type="ECO:0000313" key="12">
    <source>
        <dbReference type="Proteomes" id="UP000468735"/>
    </source>
</evidence>
<feature type="transmembrane region" description="Helical" evidence="9">
    <location>
        <begin position="93"/>
        <end position="115"/>
    </location>
</feature>
<keyword evidence="4" id="KW-1003">Cell membrane</keyword>
<keyword evidence="6 9" id="KW-1133">Transmembrane helix</keyword>
<dbReference type="GO" id="GO:1902600">
    <property type="term" value="P:proton transmembrane transport"/>
    <property type="evidence" value="ECO:0007669"/>
    <property type="project" value="InterPro"/>
</dbReference>
<keyword evidence="7" id="KW-0406">Ion transport</keyword>
<evidence type="ECO:0000313" key="11">
    <source>
        <dbReference type="EMBL" id="KAB2352534.1"/>
    </source>
</evidence>
<dbReference type="AlphaFoldDB" id="A0A6H9YYS4"/>
<comment type="subcellular location">
    <subcellularLocation>
        <location evidence="1">Cell membrane</location>
        <topology evidence="1">Multi-pass membrane protein</topology>
    </subcellularLocation>
</comment>
<feature type="transmembrane region" description="Helical" evidence="9">
    <location>
        <begin position="293"/>
        <end position="312"/>
    </location>
</feature>
<keyword evidence="3" id="KW-0050">Antiport</keyword>
<evidence type="ECO:0000256" key="5">
    <source>
        <dbReference type="ARBA" id="ARBA00022692"/>
    </source>
</evidence>
<dbReference type="Gene3D" id="1.20.1530.20">
    <property type="match status" value="1"/>
</dbReference>
<organism evidence="11 12">
    <name type="scientific">Actinomadura rudentiformis</name>
    <dbReference type="NCBI Taxonomy" id="359158"/>
    <lineage>
        <taxon>Bacteria</taxon>
        <taxon>Bacillati</taxon>
        <taxon>Actinomycetota</taxon>
        <taxon>Actinomycetes</taxon>
        <taxon>Streptosporangiales</taxon>
        <taxon>Thermomonosporaceae</taxon>
        <taxon>Actinomadura</taxon>
    </lineage>
</organism>
<evidence type="ECO:0000256" key="7">
    <source>
        <dbReference type="ARBA" id="ARBA00023065"/>
    </source>
</evidence>
<evidence type="ECO:0000256" key="3">
    <source>
        <dbReference type="ARBA" id="ARBA00022449"/>
    </source>
</evidence>
<dbReference type="Pfam" id="PF00999">
    <property type="entry name" value="Na_H_Exchanger"/>
    <property type="match status" value="1"/>
</dbReference>
<dbReference type="GO" id="GO:0005886">
    <property type="term" value="C:plasma membrane"/>
    <property type="evidence" value="ECO:0007669"/>
    <property type="project" value="UniProtKB-SubCell"/>
</dbReference>
<keyword evidence="5 9" id="KW-0812">Transmembrane</keyword>
<feature type="transmembrane region" description="Helical" evidence="9">
    <location>
        <begin position="32"/>
        <end position="50"/>
    </location>
</feature>
<dbReference type="Proteomes" id="UP000468735">
    <property type="component" value="Unassembled WGS sequence"/>
</dbReference>
<accession>A0A6H9YYS4</accession>
<dbReference type="OrthoDB" id="9810860at2"/>
<evidence type="ECO:0000256" key="8">
    <source>
        <dbReference type="ARBA" id="ARBA00023136"/>
    </source>
</evidence>
<feature type="transmembrane region" description="Helical" evidence="9">
    <location>
        <begin position="381"/>
        <end position="407"/>
    </location>
</feature>
<keyword evidence="2" id="KW-0813">Transport</keyword>
<feature type="transmembrane region" description="Helical" evidence="9">
    <location>
        <begin position="6"/>
        <end position="25"/>
    </location>
</feature>
<reference evidence="11 12" key="1">
    <citation type="submission" date="2019-09" db="EMBL/GenBank/DDBJ databases">
        <title>Actinomadura physcomitrii sp. nov., a novel actinomycete isolated from moss [Physcomitrium sphaericum (Ludw) Fuernr].</title>
        <authorList>
            <person name="Zhuang X."/>
            <person name="Liu C."/>
        </authorList>
    </citation>
    <scope>NUCLEOTIDE SEQUENCE [LARGE SCALE GENOMIC DNA]</scope>
    <source>
        <strain evidence="11 12">HMC1</strain>
    </source>
</reference>
<feature type="transmembrane region" description="Helical" evidence="9">
    <location>
        <begin position="169"/>
        <end position="188"/>
    </location>
</feature>
<dbReference type="RefSeq" id="WP_151557447.1">
    <property type="nucleotide sequence ID" value="NZ_WBMT01000001.1"/>
</dbReference>
<feature type="transmembrane region" description="Helical" evidence="9">
    <location>
        <begin position="62"/>
        <end position="81"/>
    </location>
</feature>
<keyword evidence="8 9" id="KW-0472">Membrane</keyword>
<dbReference type="EMBL" id="WBMT01000001">
    <property type="protein sequence ID" value="KAB2352534.1"/>
    <property type="molecule type" value="Genomic_DNA"/>
</dbReference>
<dbReference type="GO" id="GO:0015297">
    <property type="term" value="F:antiporter activity"/>
    <property type="evidence" value="ECO:0007669"/>
    <property type="project" value="UniProtKB-KW"/>
</dbReference>
<dbReference type="PANTHER" id="PTHR32507:SF8">
    <property type="entry name" value="CNH1P"/>
    <property type="match status" value="1"/>
</dbReference>
<feature type="transmembrane region" description="Helical" evidence="9">
    <location>
        <begin position="239"/>
        <end position="272"/>
    </location>
</feature>
<dbReference type="InterPro" id="IPR006153">
    <property type="entry name" value="Cation/H_exchanger_TM"/>
</dbReference>
<proteinExistence type="predicted"/>
<sequence length="424" mass="44796">MGHIDLVFVIAGAGALLAAALPGLIHRLPVSLPVLFLAGGVLLYLLPVNLPEPDPVAHRVAVEHLTELCLIVSLMGAGLALNRPFGRRWSSTARLLVIVLPVTTVLVAVAAHVLLGWPAAAAVLLGAALAPTDPVLASDVQVGEPTDAEHDDDEVRFSLTSEAGLNDGLAFPLVYAAVAMALAGAGGPGEWLGHWFAVELIYACAAGLAVGLGVGWLLGRLFFRADRTSLRLAERNEGFVALAATLLTYGVAEAVGGYGFIAVFTAGCAIRAAERSHGYHGVLHGFIEQIERLITAWLLLLLGGYVATGGLRDLTWRGAAVGLLLLLVIRPLLGWCSLHRGLAGRRERRVIAFFGVRGIGSLFYVAYALGQADFGVDPGSLWAVVAFTVLASVFLHGLTSTPALAWLDRLRHHRRHANARRPTP</sequence>
<protein>
    <submittedName>
        <fullName evidence="11">Sodium:proton antiporter</fullName>
    </submittedName>
</protein>
<evidence type="ECO:0000256" key="9">
    <source>
        <dbReference type="SAM" id="Phobius"/>
    </source>
</evidence>
<feature type="domain" description="Cation/H+ exchanger transmembrane" evidence="10">
    <location>
        <begin position="17"/>
        <end position="406"/>
    </location>
</feature>
<evidence type="ECO:0000256" key="2">
    <source>
        <dbReference type="ARBA" id="ARBA00022448"/>
    </source>
</evidence>
<evidence type="ECO:0000256" key="6">
    <source>
        <dbReference type="ARBA" id="ARBA00022989"/>
    </source>
</evidence>
<comment type="caution">
    <text evidence="11">The sequence shown here is derived from an EMBL/GenBank/DDBJ whole genome shotgun (WGS) entry which is preliminary data.</text>
</comment>
<dbReference type="InterPro" id="IPR038770">
    <property type="entry name" value="Na+/solute_symporter_sf"/>
</dbReference>
<feature type="transmembrane region" description="Helical" evidence="9">
    <location>
        <begin position="200"/>
        <end position="219"/>
    </location>
</feature>
<feature type="transmembrane region" description="Helical" evidence="9">
    <location>
        <begin position="350"/>
        <end position="369"/>
    </location>
</feature>
<keyword evidence="12" id="KW-1185">Reference proteome</keyword>
<evidence type="ECO:0000256" key="1">
    <source>
        <dbReference type="ARBA" id="ARBA00004651"/>
    </source>
</evidence>
<evidence type="ECO:0000259" key="10">
    <source>
        <dbReference type="Pfam" id="PF00999"/>
    </source>
</evidence>